<accession>A0A1V1NWR5</accession>
<evidence type="ECO:0000256" key="1">
    <source>
        <dbReference type="SAM" id="MobiDB-lite"/>
    </source>
</evidence>
<evidence type="ECO:0000313" key="2">
    <source>
        <dbReference type="EMBL" id="ETR66936.1"/>
    </source>
</evidence>
<feature type="compositionally biased region" description="Acidic residues" evidence="1">
    <location>
        <begin position="139"/>
        <end position="150"/>
    </location>
</feature>
<proteinExistence type="predicted"/>
<dbReference type="Proteomes" id="UP000189670">
    <property type="component" value="Unassembled WGS sequence"/>
</dbReference>
<sequence length="150" mass="17007">GAQRMIEKNYGLLASIFFLTGTQPEIGKVATEVYDSDQKMMVRKDVDQFKQLIGKDIGVVIKLKQVFPQKKNIETGKYDTDYSKDRRPEFHISNVFDPETDLLYDEVKKGKSTPVKLPKICEGITDWEEPMPDNANTSGDEDGLDDIPFA</sequence>
<dbReference type="AlphaFoldDB" id="A0A1V1NWR5"/>
<organism evidence="2 3">
    <name type="scientific">Candidatus Magnetoglobus multicellularis str. Araruama</name>
    <dbReference type="NCBI Taxonomy" id="890399"/>
    <lineage>
        <taxon>Bacteria</taxon>
        <taxon>Pseudomonadati</taxon>
        <taxon>Thermodesulfobacteriota</taxon>
        <taxon>Desulfobacteria</taxon>
        <taxon>Desulfobacterales</taxon>
        <taxon>Desulfobacteraceae</taxon>
        <taxon>Candidatus Magnetoglobus</taxon>
    </lineage>
</organism>
<feature type="non-terminal residue" evidence="2">
    <location>
        <position position="1"/>
    </location>
</feature>
<dbReference type="EMBL" id="ATBP01001652">
    <property type="protein sequence ID" value="ETR66936.1"/>
    <property type="molecule type" value="Genomic_DNA"/>
</dbReference>
<name>A0A1V1NWR5_9BACT</name>
<reference evidence="3" key="1">
    <citation type="submission" date="2012-11" db="EMBL/GenBank/DDBJ databases">
        <authorList>
            <person name="Lucero-Rivera Y.E."/>
            <person name="Tovar-Ramirez D."/>
        </authorList>
    </citation>
    <scope>NUCLEOTIDE SEQUENCE [LARGE SCALE GENOMIC DNA]</scope>
    <source>
        <strain evidence="3">Araruama</strain>
    </source>
</reference>
<comment type="caution">
    <text evidence="2">The sequence shown here is derived from an EMBL/GenBank/DDBJ whole genome shotgun (WGS) entry which is preliminary data.</text>
</comment>
<feature type="region of interest" description="Disordered" evidence="1">
    <location>
        <begin position="124"/>
        <end position="150"/>
    </location>
</feature>
<evidence type="ECO:0000313" key="3">
    <source>
        <dbReference type="Proteomes" id="UP000189670"/>
    </source>
</evidence>
<protein>
    <submittedName>
        <fullName evidence="2">Uncharacterized protein</fullName>
    </submittedName>
</protein>
<gene>
    <name evidence="2" type="ORF">OMM_12159</name>
</gene>